<evidence type="ECO:0000313" key="4">
    <source>
        <dbReference type="Proteomes" id="UP000008063"/>
    </source>
</evidence>
<dbReference type="STRING" id="936435.F8PFQ8"/>
<feature type="region of interest" description="Disordered" evidence="1">
    <location>
        <begin position="97"/>
        <end position="136"/>
    </location>
</feature>
<dbReference type="AlphaFoldDB" id="F8PFQ8"/>
<sequence>MEFCLLKEYSMLAKIVDTLPGRPGSPVTPFYLLLLILISKESTHFNLDYQSERASFVVHTDGLERDRGDIARKKAALASEAEAEKSATRKRVTAMLADEEDSEGDNLHVPSLQPLSDDNEEEEKEEEEDNCYPKRVVDNNEVVRGTDCSIVRTSMSTMTCSPSIISLPKSSTVKPKLCSMACPIIKHIASQAHKAMRLFTVTEKGFPNPLSCQAICWDFLVKATAADNDSGPVDKMKDIQDNQVVKSQLLQYMWKGSTHIRGELISKARISVLPMYGIKNIHKDKLSDTIHWTINSAAFINNSIDLKEKISDTTNLERMISSKFIFKHNSGVPKVKVESAINNTTIEFSETAFSARWDHHMRLLEIFRKCSLTYLAAIFNVIVKKCKVIFVLMTML</sequence>
<dbReference type="Proteomes" id="UP000008063">
    <property type="component" value="Unassembled WGS sequence"/>
</dbReference>
<protein>
    <recommendedName>
        <fullName evidence="2">DUF6532 domain-containing protein</fullName>
    </recommendedName>
</protein>
<dbReference type="EMBL" id="GL945474">
    <property type="protein sequence ID" value="EGO04259.1"/>
    <property type="molecule type" value="Genomic_DNA"/>
</dbReference>
<dbReference type="HOGENOM" id="CLU_052223_0_0_1"/>
<evidence type="ECO:0000313" key="3">
    <source>
        <dbReference type="EMBL" id="EGO04259.1"/>
    </source>
</evidence>
<dbReference type="Pfam" id="PF20149">
    <property type="entry name" value="DUF6532"/>
    <property type="match status" value="1"/>
</dbReference>
<gene>
    <name evidence="3" type="ORF">SERLA73DRAFT_148845</name>
</gene>
<organism evidence="4">
    <name type="scientific">Serpula lacrymans var. lacrymans (strain S7.3)</name>
    <name type="common">Dry rot fungus</name>
    <dbReference type="NCBI Taxonomy" id="936435"/>
    <lineage>
        <taxon>Eukaryota</taxon>
        <taxon>Fungi</taxon>
        <taxon>Dikarya</taxon>
        <taxon>Basidiomycota</taxon>
        <taxon>Agaricomycotina</taxon>
        <taxon>Agaricomycetes</taxon>
        <taxon>Agaricomycetidae</taxon>
        <taxon>Boletales</taxon>
        <taxon>Coniophorineae</taxon>
        <taxon>Serpulaceae</taxon>
        <taxon>Serpula</taxon>
    </lineage>
</organism>
<dbReference type="OrthoDB" id="2603830at2759"/>
<dbReference type="InterPro" id="IPR045341">
    <property type="entry name" value="DUF6532"/>
</dbReference>
<name>F8PFQ8_SERL3</name>
<evidence type="ECO:0000256" key="1">
    <source>
        <dbReference type="SAM" id="MobiDB-lite"/>
    </source>
</evidence>
<dbReference type="InParanoid" id="F8PFQ8"/>
<reference evidence="4" key="1">
    <citation type="journal article" date="2011" name="Science">
        <title>The plant cell wall-decomposing machinery underlies the functional diversity of forest fungi.</title>
        <authorList>
            <person name="Eastwood D.C."/>
            <person name="Floudas D."/>
            <person name="Binder M."/>
            <person name="Majcherczyk A."/>
            <person name="Schneider P."/>
            <person name="Aerts A."/>
            <person name="Asiegbu F.O."/>
            <person name="Baker S.E."/>
            <person name="Barry K."/>
            <person name="Bendiksby M."/>
            <person name="Blumentritt M."/>
            <person name="Coutinho P.M."/>
            <person name="Cullen D."/>
            <person name="de Vries R.P."/>
            <person name="Gathman A."/>
            <person name="Goodell B."/>
            <person name="Henrissat B."/>
            <person name="Ihrmark K."/>
            <person name="Kauserud H."/>
            <person name="Kohler A."/>
            <person name="LaButti K."/>
            <person name="Lapidus A."/>
            <person name="Lavin J.L."/>
            <person name="Lee Y.-H."/>
            <person name="Lindquist E."/>
            <person name="Lilly W."/>
            <person name="Lucas S."/>
            <person name="Morin E."/>
            <person name="Murat C."/>
            <person name="Oguiza J.A."/>
            <person name="Park J."/>
            <person name="Pisabarro A.G."/>
            <person name="Riley R."/>
            <person name="Rosling A."/>
            <person name="Salamov A."/>
            <person name="Schmidt O."/>
            <person name="Schmutz J."/>
            <person name="Skrede I."/>
            <person name="Stenlid J."/>
            <person name="Wiebenga A."/>
            <person name="Xie X."/>
            <person name="Kuees U."/>
            <person name="Hibbett D.S."/>
            <person name="Hoffmeister D."/>
            <person name="Hoegberg N."/>
            <person name="Martin F."/>
            <person name="Grigoriev I.V."/>
            <person name="Watkinson S.C."/>
        </authorList>
    </citation>
    <scope>NUCLEOTIDE SEQUENCE [LARGE SCALE GENOMIC DNA]</scope>
    <source>
        <strain evidence="4">strain S7.3</strain>
    </source>
</reference>
<feature type="compositionally biased region" description="Acidic residues" evidence="1">
    <location>
        <begin position="117"/>
        <end position="130"/>
    </location>
</feature>
<keyword evidence="4" id="KW-1185">Reference proteome</keyword>
<evidence type="ECO:0000259" key="2">
    <source>
        <dbReference type="Pfam" id="PF20149"/>
    </source>
</evidence>
<accession>F8PFQ8</accession>
<feature type="domain" description="DUF6532" evidence="2">
    <location>
        <begin position="192"/>
        <end position="310"/>
    </location>
</feature>
<proteinExistence type="predicted"/>